<dbReference type="InterPro" id="IPR002321">
    <property type="entry name" value="Cyt_c_II"/>
</dbReference>
<dbReference type="Proteomes" id="UP000199074">
    <property type="component" value="Unassembled WGS sequence"/>
</dbReference>
<dbReference type="GO" id="GO:0020037">
    <property type="term" value="F:heme binding"/>
    <property type="evidence" value="ECO:0007669"/>
    <property type="project" value="InterPro"/>
</dbReference>
<feature type="signal peptide" evidence="1">
    <location>
        <begin position="1"/>
        <end position="24"/>
    </location>
</feature>
<reference evidence="2 3" key="1">
    <citation type="submission" date="2016-10" db="EMBL/GenBank/DDBJ databases">
        <authorList>
            <person name="de Groot N.N."/>
        </authorList>
    </citation>
    <scope>NUCLEOTIDE SEQUENCE [LARGE SCALE GENOMIC DNA]</scope>
    <source>
        <strain evidence="2 3">IPL20</strain>
    </source>
</reference>
<proteinExistence type="predicted"/>
<dbReference type="PRINTS" id="PR00608">
    <property type="entry name" value="CYTCHROMECII"/>
</dbReference>
<dbReference type="EMBL" id="FPCK01000002">
    <property type="protein sequence ID" value="SFV35697.1"/>
    <property type="molecule type" value="Genomic_DNA"/>
</dbReference>
<evidence type="ECO:0000313" key="2">
    <source>
        <dbReference type="EMBL" id="SFV35697.1"/>
    </source>
</evidence>
<accession>A0A1I7NM29</accession>
<keyword evidence="1" id="KW-0732">Signal</keyword>
<dbReference type="Pfam" id="PF01322">
    <property type="entry name" value="Cytochrom_C_2"/>
    <property type="match status" value="1"/>
</dbReference>
<dbReference type="SUPFAM" id="SSF47175">
    <property type="entry name" value="Cytochromes"/>
    <property type="match status" value="1"/>
</dbReference>
<dbReference type="RefSeq" id="WP_175528565.1">
    <property type="nucleotide sequence ID" value="NZ_FPCK01000002.1"/>
</dbReference>
<dbReference type="GO" id="GO:0022900">
    <property type="term" value="P:electron transport chain"/>
    <property type="evidence" value="ECO:0007669"/>
    <property type="project" value="InterPro"/>
</dbReference>
<dbReference type="Gene3D" id="1.20.120.10">
    <property type="entry name" value="Cytochrome c/b562"/>
    <property type="match status" value="1"/>
</dbReference>
<evidence type="ECO:0000313" key="3">
    <source>
        <dbReference type="Proteomes" id="UP000199074"/>
    </source>
</evidence>
<name>A0A1I7NM29_9HYPH</name>
<dbReference type="InterPro" id="IPR015984">
    <property type="entry name" value="Cyt_c_prime_subgr"/>
</dbReference>
<dbReference type="GO" id="GO:0005506">
    <property type="term" value="F:iron ion binding"/>
    <property type="evidence" value="ECO:0007669"/>
    <property type="project" value="InterPro"/>
</dbReference>
<keyword evidence="3" id="KW-1185">Reference proteome</keyword>
<dbReference type="STRING" id="429728.SAMN05216456_2210"/>
<feature type="chain" id="PRO_5011436863" evidence="1">
    <location>
        <begin position="25"/>
        <end position="149"/>
    </location>
</feature>
<gene>
    <name evidence="2" type="ORF">SAMN05216456_2210</name>
</gene>
<protein>
    <submittedName>
        <fullName evidence="2">Cytochrome c556</fullName>
    </submittedName>
</protein>
<dbReference type="PROSITE" id="PS51009">
    <property type="entry name" value="CYTCII"/>
    <property type="match status" value="1"/>
</dbReference>
<organism evidence="2 3">
    <name type="scientific">Devosia crocina</name>
    <dbReference type="NCBI Taxonomy" id="429728"/>
    <lineage>
        <taxon>Bacteria</taxon>
        <taxon>Pseudomonadati</taxon>
        <taxon>Pseudomonadota</taxon>
        <taxon>Alphaproteobacteria</taxon>
        <taxon>Hyphomicrobiales</taxon>
        <taxon>Devosiaceae</taxon>
        <taxon>Devosia</taxon>
    </lineage>
</organism>
<dbReference type="GO" id="GO:0009055">
    <property type="term" value="F:electron transfer activity"/>
    <property type="evidence" value="ECO:0007669"/>
    <property type="project" value="InterPro"/>
</dbReference>
<dbReference type="InterPro" id="IPR010980">
    <property type="entry name" value="Cyt_c/b562"/>
</dbReference>
<sequence>MGFSKFSSIAIAGLLAAGTIAAFAQDAFVAPATPEEAVALREQTMRENGATLRSAGSLTGADAVAAMTTLRDNYSHMAELFPEGSNVGESEALPAIWENWDAFTAIVDTGLAAAESGLTAAESGDASAYAAALQTIGATCGQCHQQFRG</sequence>
<evidence type="ECO:0000256" key="1">
    <source>
        <dbReference type="SAM" id="SignalP"/>
    </source>
</evidence>
<dbReference type="AlphaFoldDB" id="A0A1I7NM29"/>